<dbReference type="Pfam" id="PF13185">
    <property type="entry name" value="GAF_2"/>
    <property type="match status" value="2"/>
</dbReference>
<dbReference type="PANTHER" id="PTHR45569">
    <property type="entry name" value="SENSOR PROTEIN KDPD"/>
    <property type="match status" value="1"/>
</dbReference>
<dbReference type="CDD" id="cd00082">
    <property type="entry name" value="HisKA"/>
    <property type="match status" value="1"/>
</dbReference>
<dbReference type="PANTHER" id="PTHR45569:SF1">
    <property type="entry name" value="SENSOR PROTEIN KDPD"/>
    <property type="match status" value="1"/>
</dbReference>
<dbReference type="Gene3D" id="3.30.450.20">
    <property type="entry name" value="PAS domain"/>
    <property type="match status" value="1"/>
</dbReference>
<evidence type="ECO:0000256" key="3">
    <source>
        <dbReference type="ARBA" id="ARBA00022553"/>
    </source>
</evidence>
<sequence length="896" mass="99504">MEAMEAKTDASPVDESAIVERVARIMNTVRGAKSDYSLLVAELEPTLPFDVFGVVLLRHDRKAIRAVICRREKGKWVTEHRQHPLSGSMVERMLKAPILLVNDYPEELDGAPAVCGDALSSYPQLHSTLIAPLVVEDRVLGTLELGSVDSGVYADQTLQRLVNAVARVLAAAIESAQLGGSAELQNRQREALKAVTNALTSKLDIPTILHRIVRGIAHALNVASAIVIVDRRRNCLSFAAHAGFQGDAEELEQVFQETLPVRDGCIISRTIHAGNSVVSNDIAVDEEFPASRFFASRLGIHSVLSYPLHTGNMVFGALLLCSPETGGFTPLKADILALFAGQASFAIHNGLLLDSAHRRSRFQRAIEKLERAQQQRLVAQDDEEVLREELRLLEQIHEETKRTFGINFSSLLRFVSDHLLTLREQTLEAAMFAELADRRIDEEAKLESVPVEVLPEDLELQPLADGEEPEPRDDLPNTVALLTRAAEAALVGTGMVGELTPLMIKSNGINDAWLVIDLEGRCTYMNPEAEALCETRIEGMSRLYNSSTILSREQEAASLESVFVKLIPRMRNRAEVLRYLHDFGQEGNSRQEIRCILAPAPVSEKEQIGEGCHRTPLSEIFPGDRYYRFTRHPLPNHDGLLVAHVLQVHDITEEVREEKHRSALLTSVSHDLRTPLTTIKAAVSGLLQEGVEWDEEDKRMILEDIETETDHLTALVNALVELSRIEMGALVLAREWCDVAEVLHGALSKLGRILGERNVKEEIVPSVPLIYVDHVQLERVFYNLIENAARHIPEDEEITVSMAVRENELEVRVVDLGSEIPAHGYERERIFTSFYSSRSYGNGLSLAICKGIVEAHGGHIWVEPNRVDEDGKGGKGACFVFTLPLLEKGDTPVEKR</sequence>
<dbReference type="GO" id="GO:0005886">
    <property type="term" value="C:plasma membrane"/>
    <property type="evidence" value="ECO:0007669"/>
    <property type="project" value="TreeGrafter"/>
</dbReference>
<keyword evidence="4" id="KW-0808">Transferase</keyword>
<reference evidence="8" key="1">
    <citation type="submission" date="2018-12" db="EMBL/GenBank/DDBJ databases">
        <title>Novel natural products biosynthetic potential of the class Ktedonobacteria.</title>
        <authorList>
            <person name="Zheng Y."/>
            <person name="Saitou A."/>
            <person name="Wang C.M."/>
            <person name="Toyoda A."/>
            <person name="Minakuchi Y."/>
            <person name="Sekiguchi Y."/>
            <person name="Ueda K."/>
            <person name="Takano H."/>
            <person name="Sakai Y."/>
            <person name="Yokota A."/>
            <person name="Yabe S."/>
        </authorList>
    </citation>
    <scope>NUCLEOTIDE SEQUENCE</scope>
    <source>
        <strain evidence="8">COM3</strain>
    </source>
</reference>
<dbReference type="InterPro" id="IPR036097">
    <property type="entry name" value="HisK_dim/P_sf"/>
</dbReference>
<gene>
    <name evidence="8" type="ORF">KTC_59190</name>
</gene>
<evidence type="ECO:0000256" key="5">
    <source>
        <dbReference type="ARBA" id="ARBA00023012"/>
    </source>
</evidence>
<dbReference type="PROSITE" id="PS50109">
    <property type="entry name" value="HIS_KIN"/>
    <property type="match status" value="1"/>
</dbReference>
<proteinExistence type="predicted"/>
<dbReference type="SMART" id="SM00387">
    <property type="entry name" value="HATPase_c"/>
    <property type="match status" value="1"/>
</dbReference>
<dbReference type="InterPro" id="IPR036890">
    <property type="entry name" value="HATPase_C_sf"/>
</dbReference>
<evidence type="ECO:0000313" key="8">
    <source>
        <dbReference type="EMBL" id="BBH91168.1"/>
    </source>
</evidence>
<dbReference type="InterPro" id="IPR003018">
    <property type="entry name" value="GAF"/>
</dbReference>
<dbReference type="Gene3D" id="3.30.565.10">
    <property type="entry name" value="Histidine kinase-like ATPase, C-terminal domain"/>
    <property type="match status" value="1"/>
</dbReference>
<name>A0A455SUJ2_9CHLR</name>
<keyword evidence="6" id="KW-0175">Coiled coil</keyword>
<keyword evidence="5" id="KW-0902">Two-component regulatory system</keyword>
<keyword evidence="4" id="KW-0418">Kinase</keyword>
<dbReference type="SMART" id="SM00388">
    <property type="entry name" value="HisKA"/>
    <property type="match status" value="1"/>
</dbReference>
<evidence type="ECO:0000256" key="6">
    <source>
        <dbReference type="SAM" id="Coils"/>
    </source>
</evidence>
<dbReference type="SUPFAM" id="SSF55874">
    <property type="entry name" value="ATPase domain of HSP90 chaperone/DNA topoisomerase II/histidine kinase"/>
    <property type="match status" value="1"/>
</dbReference>
<keyword evidence="3" id="KW-0597">Phosphoprotein</keyword>
<dbReference type="InterPro" id="IPR004358">
    <property type="entry name" value="Sig_transdc_His_kin-like_C"/>
</dbReference>
<dbReference type="AlphaFoldDB" id="A0A455SUJ2"/>
<protein>
    <recommendedName>
        <fullName evidence="2">histidine kinase</fullName>
        <ecNumber evidence="2">2.7.13.3</ecNumber>
    </recommendedName>
</protein>
<evidence type="ECO:0000259" key="7">
    <source>
        <dbReference type="PROSITE" id="PS50109"/>
    </source>
</evidence>
<feature type="domain" description="Histidine kinase" evidence="7">
    <location>
        <begin position="667"/>
        <end position="887"/>
    </location>
</feature>
<dbReference type="InterPro" id="IPR029016">
    <property type="entry name" value="GAF-like_dom_sf"/>
</dbReference>
<evidence type="ECO:0000256" key="2">
    <source>
        <dbReference type="ARBA" id="ARBA00012438"/>
    </source>
</evidence>
<dbReference type="Gene3D" id="1.10.287.130">
    <property type="match status" value="1"/>
</dbReference>
<dbReference type="PRINTS" id="PR00344">
    <property type="entry name" value="BCTRLSENSOR"/>
</dbReference>
<feature type="coiled-coil region" evidence="6">
    <location>
        <begin position="362"/>
        <end position="403"/>
    </location>
</feature>
<dbReference type="InterPro" id="IPR052023">
    <property type="entry name" value="Histidine_kinase_KdpD"/>
</dbReference>
<dbReference type="EMBL" id="AP019376">
    <property type="protein sequence ID" value="BBH91168.1"/>
    <property type="molecule type" value="Genomic_DNA"/>
</dbReference>
<evidence type="ECO:0000256" key="4">
    <source>
        <dbReference type="ARBA" id="ARBA00022777"/>
    </source>
</evidence>
<dbReference type="InterPro" id="IPR003661">
    <property type="entry name" value="HisK_dim/P_dom"/>
</dbReference>
<comment type="catalytic activity">
    <reaction evidence="1">
        <text>ATP + protein L-histidine = ADP + protein N-phospho-L-histidine.</text>
        <dbReference type="EC" id="2.7.13.3"/>
    </reaction>
</comment>
<dbReference type="GO" id="GO:0000155">
    <property type="term" value="F:phosphorelay sensor kinase activity"/>
    <property type="evidence" value="ECO:0007669"/>
    <property type="project" value="InterPro"/>
</dbReference>
<accession>A0A455SUJ2</accession>
<dbReference type="SUPFAM" id="SSF47384">
    <property type="entry name" value="Homodimeric domain of signal transducing histidine kinase"/>
    <property type="match status" value="1"/>
</dbReference>
<dbReference type="InterPro" id="IPR005467">
    <property type="entry name" value="His_kinase_dom"/>
</dbReference>
<evidence type="ECO:0000256" key="1">
    <source>
        <dbReference type="ARBA" id="ARBA00000085"/>
    </source>
</evidence>
<dbReference type="InterPro" id="IPR003594">
    <property type="entry name" value="HATPase_dom"/>
</dbReference>
<dbReference type="Pfam" id="PF00512">
    <property type="entry name" value="HisKA"/>
    <property type="match status" value="1"/>
</dbReference>
<dbReference type="EC" id="2.7.13.3" evidence="2"/>
<dbReference type="SMART" id="SM00065">
    <property type="entry name" value="GAF"/>
    <property type="match status" value="2"/>
</dbReference>
<dbReference type="Gene3D" id="3.30.450.40">
    <property type="match status" value="2"/>
</dbReference>
<organism evidence="8">
    <name type="scientific">Thermosporothrix sp. COM3</name>
    <dbReference type="NCBI Taxonomy" id="2490863"/>
    <lineage>
        <taxon>Bacteria</taxon>
        <taxon>Bacillati</taxon>
        <taxon>Chloroflexota</taxon>
        <taxon>Ktedonobacteria</taxon>
        <taxon>Ktedonobacterales</taxon>
        <taxon>Thermosporotrichaceae</taxon>
        <taxon>Thermosporothrix</taxon>
    </lineage>
</organism>
<dbReference type="SUPFAM" id="SSF55781">
    <property type="entry name" value="GAF domain-like"/>
    <property type="match status" value="2"/>
</dbReference>
<dbReference type="Pfam" id="PF02518">
    <property type="entry name" value="HATPase_c"/>
    <property type="match status" value="1"/>
</dbReference>